<evidence type="ECO:0000256" key="2">
    <source>
        <dbReference type="SAM" id="Phobius"/>
    </source>
</evidence>
<sequence>MKKKDRKQKSIVPTLIAGLTATVLGYATYTMIRGDKSAKKVEPSDSKKKQERMFI</sequence>
<evidence type="ECO:0000313" key="4">
    <source>
        <dbReference type="Proteomes" id="UP001065174"/>
    </source>
</evidence>
<name>A0ABY6CJU3_9BACT</name>
<proteinExistence type="predicted"/>
<reference evidence="3" key="1">
    <citation type="submission" date="2022-09" db="EMBL/GenBank/DDBJ databases">
        <title>Comparative genomics and taxonomic characterization of three novel marine species of genus Reichenbachiella exhibiting antioxidant and polysaccharide degradation activities.</title>
        <authorList>
            <person name="Muhammad N."/>
            <person name="Lee Y.-J."/>
            <person name="Ko J."/>
            <person name="Kim S.-G."/>
        </authorList>
    </citation>
    <scope>NUCLEOTIDE SEQUENCE</scope>
    <source>
        <strain evidence="3">BKB1-1</strain>
    </source>
</reference>
<evidence type="ECO:0008006" key="5">
    <source>
        <dbReference type="Google" id="ProtNLM"/>
    </source>
</evidence>
<keyword evidence="2" id="KW-1133">Transmembrane helix</keyword>
<protein>
    <recommendedName>
        <fullName evidence="5">YtxH-like protein</fullName>
    </recommendedName>
</protein>
<keyword evidence="2" id="KW-0472">Membrane</keyword>
<gene>
    <name evidence="3" type="ORF">N6H18_10575</name>
</gene>
<feature type="region of interest" description="Disordered" evidence="1">
    <location>
        <begin position="36"/>
        <end position="55"/>
    </location>
</feature>
<dbReference type="EMBL" id="CP106679">
    <property type="protein sequence ID" value="UXP30797.1"/>
    <property type="molecule type" value="Genomic_DNA"/>
</dbReference>
<accession>A0ABY6CJU3</accession>
<keyword evidence="4" id="KW-1185">Reference proteome</keyword>
<evidence type="ECO:0000313" key="3">
    <source>
        <dbReference type="EMBL" id="UXP30797.1"/>
    </source>
</evidence>
<evidence type="ECO:0000256" key="1">
    <source>
        <dbReference type="SAM" id="MobiDB-lite"/>
    </source>
</evidence>
<organism evidence="3 4">
    <name type="scientific">Reichenbachiella agarivorans</name>
    <dbReference type="NCBI Taxonomy" id="2979464"/>
    <lineage>
        <taxon>Bacteria</taxon>
        <taxon>Pseudomonadati</taxon>
        <taxon>Bacteroidota</taxon>
        <taxon>Cytophagia</taxon>
        <taxon>Cytophagales</taxon>
        <taxon>Reichenbachiellaceae</taxon>
        <taxon>Reichenbachiella</taxon>
    </lineage>
</organism>
<dbReference type="RefSeq" id="WP_262308243.1">
    <property type="nucleotide sequence ID" value="NZ_CP106679.1"/>
</dbReference>
<dbReference type="Proteomes" id="UP001065174">
    <property type="component" value="Chromosome"/>
</dbReference>
<keyword evidence="2" id="KW-0812">Transmembrane</keyword>
<feature type="transmembrane region" description="Helical" evidence="2">
    <location>
        <begin position="12"/>
        <end position="32"/>
    </location>
</feature>